<sequence length="75" mass="8799">MKKTAFTMLLLLLIGTSYGEEKIKLSSIKDKQMIKCLSDYIKNNKTHITMMINEKGERELLIPESYVHYCEEKLK</sequence>
<organism evidence="1 2">
    <name type="scientific">Persephonella atlantica</name>
    <dbReference type="NCBI Taxonomy" id="2699429"/>
    <lineage>
        <taxon>Bacteria</taxon>
        <taxon>Pseudomonadati</taxon>
        <taxon>Aquificota</taxon>
        <taxon>Aquificia</taxon>
        <taxon>Aquificales</taxon>
        <taxon>Hydrogenothermaceae</taxon>
        <taxon>Persephonella</taxon>
    </lineage>
</organism>
<dbReference type="RefSeq" id="WP_200674394.1">
    <property type="nucleotide sequence ID" value="NZ_JAACYA010000002.1"/>
</dbReference>
<dbReference type="EMBL" id="JAACYA010000002">
    <property type="protein sequence ID" value="MBK3332998.1"/>
    <property type="molecule type" value="Genomic_DNA"/>
</dbReference>
<proteinExistence type="predicted"/>
<name>A0ABS1GJA0_9AQUI</name>
<evidence type="ECO:0000313" key="2">
    <source>
        <dbReference type="Proteomes" id="UP000772812"/>
    </source>
</evidence>
<keyword evidence="2" id="KW-1185">Reference proteome</keyword>
<accession>A0ABS1GJA0</accession>
<gene>
    <name evidence="1" type="ORF">GWK41_07945</name>
</gene>
<evidence type="ECO:0000313" key="1">
    <source>
        <dbReference type="EMBL" id="MBK3332998.1"/>
    </source>
</evidence>
<reference evidence="1 2" key="1">
    <citation type="journal article" date="2021" name="Syst. Appl. Microbiol.">
        <title>Persephonella atlantica sp. nov.: How to adapt to physico-chemical gradients in high temperature hydrothermal habitats.</title>
        <authorList>
            <person name="Francois D.X."/>
            <person name="Godfroy A."/>
            <person name="Mathien C."/>
            <person name="Aube J."/>
            <person name="Cathalot C."/>
            <person name="Lesongeur F."/>
            <person name="L'Haridon S."/>
            <person name="Philippon X."/>
            <person name="Roussel E.G."/>
        </authorList>
    </citation>
    <scope>NUCLEOTIDE SEQUENCE [LARGE SCALE GENOMIC DNA]</scope>
    <source>
        <strain evidence="1 2">MO1340</strain>
    </source>
</reference>
<dbReference type="Proteomes" id="UP000772812">
    <property type="component" value="Unassembled WGS sequence"/>
</dbReference>
<protein>
    <submittedName>
        <fullName evidence="1">Uncharacterized protein</fullName>
    </submittedName>
</protein>
<comment type="caution">
    <text evidence="1">The sequence shown here is derived from an EMBL/GenBank/DDBJ whole genome shotgun (WGS) entry which is preliminary data.</text>
</comment>